<proteinExistence type="inferred from homology"/>
<dbReference type="PRINTS" id="PR00722">
    <property type="entry name" value="CHYMOTRYPSIN"/>
</dbReference>
<dbReference type="InterPro" id="IPR009003">
    <property type="entry name" value="Peptidase_S1_PA"/>
</dbReference>
<sequence>MRTEQQSDNNCKCGWKNAPKYKPAIVGGEETGVNEYPMMAGLVDSEKKELYCGATIINKQFVVTAAHCIKGRNLSKFGVLIGDHDLKTGRDTSAAKLYLIQGCVMHPNYTYVINDIAVCKIKGTIQYSTKVGPVCLPFQHKYDSFNGAILTALGWGLLEDGGFKASVLHGVDLNAISLQECKRTYPYITNNHLCTYTPNKDACQMDSGGPLLWRNPRTGNLVLTGIISAGTGCASNIPSVNIRVGAYVDWIEKVTGKNQREKEVNKSQRKISLA</sequence>
<dbReference type="SUPFAM" id="SSF50494">
    <property type="entry name" value="Trypsin-like serine proteases"/>
    <property type="match status" value="1"/>
</dbReference>
<evidence type="ECO:0000256" key="1">
    <source>
        <dbReference type="ARBA" id="ARBA00004613"/>
    </source>
</evidence>
<dbReference type="Proteomes" id="UP000515204">
    <property type="component" value="Unplaced"/>
</dbReference>
<dbReference type="CDD" id="cd00190">
    <property type="entry name" value="Tryp_SPc"/>
    <property type="match status" value="1"/>
</dbReference>
<dbReference type="GO" id="GO:0006508">
    <property type="term" value="P:proteolysis"/>
    <property type="evidence" value="ECO:0007669"/>
    <property type="project" value="InterPro"/>
</dbReference>
<evidence type="ECO:0000256" key="4">
    <source>
        <dbReference type="ARBA" id="ARBA00023157"/>
    </source>
</evidence>
<dbReference type="AlphaFoldDB" id="A0A6P3XFR7"/>
<dbReference type="GeneID" id="106745728"/>
<dbReference type="GO" id="GO:0005576">
    <property type="term" value="C:extracellular region"/>
    <property type="evidence" value="ECO:0007669"/>
    <property type="project" value="UniProtKB-SubCell"/>
</dbReference>
<reference evidence="9" key="1">
    <citation type="submission" date="2025-08" db="UniProtKB">
        <authorList>
            <consortium name="RefSeq"/>
        </authorList>
    </citation>
    <scope>IDENTIFICATION</scope>
</reference>
<evidence type="ECO:0000313" key="9">
    <source>
        <dbReference type="RefSeq" id="XP_014477082.1"/>
    </source>
</evidence>
<dbReference type="Gene3D" id="2.40.10.10">
    <property type="entry name" value="Trypsin-like serine proteases"/>
    <property type="match status" value="1"/>
</dbReference>
<dbReference type="InterPro" id="IPR043504">
    <property type="entry name" value="Peptidase_S1_PA_chymotrypsin"/>
</dbReference>
<dbReference type="OrthoDB" id="6380398at2759"/>
<accession>A0A6P3XFR7</accession>
<keyword evidence="2" id="KW-0964">Secreted</keyword>
<evidence type="ECO:0000259" key="7">
    <source>
        <dbReference type="PROSITE" id="PS50240"/>
    </source>
</evidence>
<evidence type="ECO:0000313" key="8">
    <source>
        <dbReference type="Proteomes" id="UP000515204"/>
    </source>
</evidence>
<dbReference type="InterPro" id="IPR018114">
    <property type="entry name" value="TRYPSIN_HIS"/>
</dbReference>
<comment type="similarity">
    <text evidence="6">Belongs to the peptidase S1 family. CLIP subfamily.</text>
</comment>
<keyword evidence="8" id="KW-1185">Reference proteome</keyword>
<dbReference type="InterPro" id="IPR001254">
    <property type="entry name" value="Trypsin_dom"/>
</dbReference>
<dbReference type="FunFam" id="2.40.10.10:FF:000068">
    <property type="entry name" value="transmembrane protease serine 2"/>
    <property type="match status" value="1"/>
</dbReference>
<evidence type="ECO:0000256" key="5">
    <source>
        <dbReference type="ARBA" id="ARBA00023180"/>
    </source>
</evidence>
<dbReference type="GO" id="GO:0004252">
    <property type="term" value="F:serine-type endopeptidase activity"/>
    <property type="evidence" value="ECO:0007669"/>
    <property type="project" value="InterPro"/>
</dbReference>
<evidence type="ECO:0000256" key="2">
    <source>
        <dbReference type="ARBA" id="ARBA00022525"/>
    </source>
</evidence>
<dbReference type="RefSeq" id="XP_014477082.1">
    <property type="nucleotide sequence ID" value="XM_014621596.1"/>
</dbReference>
<dbReference type="FunFam" id="2.40.10.10:FF:000054">
    <property type="entry name" value="Complement C1r subcomponent"/>
    <property type="match status" value="1"/>
</dbReference>
<dbReference type="PROSITE" id="PS00134">
    <property type="entry name" value="TRYPSIN_HIS"/>
    <property type="match status" value="1"/>
</dbReference>
<evidence type="ECO:0000256" key="6">
    <source>
        <dbReference type="ARBA" id="ARBA00024195"/>
    </source>
</evidence>
<dbReference type="InterPro" id="IPR051487">
    <property type="entry name" value="Ser/Thr_Proteases_Immune/Dev"/>
</dbReference>
<protein>
    <submittedName>
        <fullName evidence="9">Venom serine protease 34-like</fullName>
    </submittedName>
</protein>
<name>A0A6P3XFR7_DINQU</name>
<keyword evidence="4" id="KW-1015">Disulfide bond</keyword>
<dbReference type="SMART" id="SM00020">
    <property type="entry name" value="Tryp_SPc"/>
    <property type="match status" value="1"/>
</dbReference>
<evidence type="ECO:0000256" key="3">
    <source>
        <dbReference type="ARBA" id="ARBA00022729"/>
    </source>
</evidence>
<dbReference type="Pfam" id="PF00089">
    <property type="entry name" value="Trypsin"/>
    <property type="match status" value="1"/>
</dbReference>
<comment type="subcellular location">
    <subcellularLocation>
        <location evidence="1">Secreted</location>
    </subcellularLocation>
</comment>
<keyword evidence="3" id="KW-0732">Signal</keyword>
<dbReference type="InterPro" id="IPR001314">
    <property type="entry name" value="Peptidase_S1A"/>
</dbReference>
<organism evidence="8 9">
    <name type="scientific">Dinoponera quadriceps</name>
    <name type="common">South American ant</name>
    <dbReference type="NCBI Taxonomy" id="609295"/>
    <lineage>
        <taxon>Eukaryota</taxon>
        <taxon>Metazoa</taxon>
        <taxon>Ecdysozoa</taxon>
        <taxon>Arthropoda</taxon>
        <taxon>Hexapoda</taxon>
        <taxon>Insecta</taxon>
        <taxon>Pterygota</taxon>
        <taxon>Neoptera</taxon>
        <taxon>Endopterygota</taxon>
        <taxon>Hymenoptera</taxon>
        <taxon>Apocrita</taxon>
        <taxon>Aculeata</taxon>
        <taxon>Formicoidea</taxon>
        <taxon>Formicidae</taxon>
        <taxon>Ponerinae</taxon>
        <taxon>Ponerini</taxon>
        <taxon>Dinoponera</taxon>
    </lineage>
</organism>
<feature type="domain" description="Peptidase S1" evidence="7">
    <location>
        <begin position="25"/>
        <end position="256"/>
    </location>
</feature>
<gene>
    <name evidence="9" type="primary">LOC106745728</name>
</gene>
<dbReference type="PROSITE" id="PS50240">
    <property type="entry name" value="TRYPSIN_DOM"/>
    <property type="match status" value="1"/>
</dbReference>
<keyword evidence="5" id="KW-0325">Glycoprotein</keyword>
<dbReference type="PANTHER" id="PTHR24256">
    <property type="entry name" value="TRYPTASE-RELATED"/>
    <property type="match status" value="1"/>
</dbReference>
<dbReference type="KEGG" id="dqu:106745728"/>